<name>A0ABD3GRB2_9MARC</name>
<organism evidence="1 2">
    <name type="scientific">Riccia sorocarpa</name>
    <dbReference type="NCBI Taxonomy" id="122646"/>
    <lineage>
        <taxon>Eukaryota</taxon>
        <taxon>Viridiplantae</taxon>
        <taxon>Streptophyta</taxon>
        <taxon>Embryophyta</taxon>
        <taxon>Marchantiophyta</taxon>
        <taxon>Marchantiopsida</taxon>
        <taxon>Marchantiidae</taxon>
        <taxon>Marchantiales</taxon>
        <taxon>Ricciaceae</taxon>
        <taxon>Riccia</taxon>
    </lineage>
</organism>
<evidence type="ECO:0000313" key="1">
    <source>
        <dbReference type="EMBL" id="KAL3681488.1"/>
    </source>
</evidence>
<proteinExistence type="predicted"/>
<keyword evidence="2" id="KW-1185">Reference proteome</keyword>
<gene>
    <name evidence="1" type="ORF">R1sor_024444</name>
</gene>
<accession>A0ABD3GRB2</accession>
<sequence length="352" mass="41967">MKAFDRVSHSYLRETLQHMNFGTATIQRIQETLFGDGTQKEKALIAWWKFALKKEDGGLSWTPIKDKVIALQMRNVSHILENKGCEWVDLVKSMLRSQLSKGANKKERRYWSPQEALLLLTQLRIPKAPVLSRMPKNWFIVRKRLKRNGSPQEVPVTFSIQQLVQLACLYTNDGKEWVPIAVRMLAALKITESIHLRTQEGGWKSIITLGFIHRKEWLAVELWCARLWDRWMRSQKPVNKPLQDAVGCQWLNTEEGNFTWKRSTKFWTNFLYAQTPLADELNPRWLTKDREDVWKRRWRNIWRNKLSYRTKIWWWKIYHKGFFTGRHAARINVDTGICHNCRREVETINHLW</sequence>
<reference evidence="1 2" key="1">
    <citation type="submission" date="2024-09" db="EMBL/GenBank/DDBJ databases">
        <title>Chromosome-scale assembly of Riccia sorocarpa.</title>
        <authorList>
            <person name="Paukszto L."/>
        </authorList>
    </citation>
    <scope>NUCLEOTIDE SEQUENCE [LARGE SCALE GENOMIC DNA]</scope>
    <source>
        <strain evidence="1">LP-2024</strain>
        <tissue evidence="1">Aerial parts of the thallus</tissue>
    </source>
</reference>
<evidence type="ECO:0008006" key="3">
    <source>
        <dbReference type="Google" id="ProtNLM"/>
    </source>
</evidence>
<evidence type="ECO:0000313" key="2">
    <source>
        <dbReference type="Proteomes" id="UP001633002"/>
    </source>
</evidence>
<comment type="caution">
    <text evidence="1">The sequence shown here is derived from an EMBL/GenBank/DDBJ whole genome shotgun (WGS) entry which is preliminary data.</text>
</comment>
<dbReference type="AlphaFoldDB" id="A0ABD3GRB2"/>
<dbReference type="Proteomes" id="UP001633002">
    <property type="component" value="Unassembled WGS sequence"/>
</dbReference>
<dbReference type="EMBL" id="JBJQOH010000007">
    <property type="protein sequence ID" value="KAL3681488.1"/>
    <property type="molecule type" value="Genomic_DNA"/>
</dbReference>
<protein>
    <recommendedName>
        <fullName evidence="3">Reverse transcriptase domain-containing protein</fullName>
    </recommendedName>
</protein>